<name>A0AAD9FSJ3_PAPLA</name>
<dbReference type="PANTHER" id="PTHR43008">
    <property type="entry name" value="BENZIL REDUCTASE"/>
    <property type="match status" value="1"/>
</dbReference>
<comment type="caution">
    <text evidence="6">The sequence shown here is derived from an EMBL/GenBank/DDBJ whole genome shotgun (WGS) entry which is preliminary data.</text>
</comment>
<evidence type="ECO:0000256" key="2">
    <source>
        <dbReference type="ARBA" id="ARBA00022857"/>
    </source>
</evidence>
<gene>
    <name evidence="6" type="ORF">DB88DRAFT_450915</name>
</gene>
<dbReference type="InterPro" id="IPR020904">
    <property type="entry name" value="Sc_DH/Rdtase_CS"/>
</dbReference>
<sequence>MPHSGSVIHKTAVAVITGAASGIGLACAHRYAKEGMSLFLVDISQSALEKAEQELKAVNGVGEVHSMLVDVGDVKQVLALRDRVLDVFGEIHVLQNNAGTSRPTPAYSLDKSIEELQADWDYVMNTNFRGIMNVAQAFAPHMVRQENSSVIINTGSKQGITCPPGNAGYNVSKAAVKVFTEQLAHELRSAAEGNCTAHLFVPGWVHTGLTGAGSGKPKPSGAWTPEQTVEYMVDKVFSEGDFYVICPDNETTTPMDKARIMWSLGDIIENRPALSRWHPEYKAKFEDFVSQRLGLDGRSRSRGRPADRVPNIPTPFQ</sequence>
<keyword evidence="2" id="KW-0521">NADP</keyword>
<evidence type="ECO:0000313" key="6">
    <source>
        <dbReference type="EMBL" id="KAK1925382.1"/>
    </source>
</evidence>
<dbReference type="PRINTS" id="PR00080">
    <property type="entry name" value="SDRFAMILY"/>
</dbReference>
<dbReference type="GO" id="GO:0016616">
    <property type="term" value="F:oxidoreductase activity, acting on the CH-OH group of donors, NAD or NADP as acceptor"/>
    <property type="evidence" value="ECO:0007669"/>
    <property type="project" value="UniProtKB-ARBA"/>
</dbReference>
<evidence type="ECO:0000256" key="1">
    <source>
        <dbReference type="ARBA" id="ARBA00006484"/>
    </source>
</evidence>
<dbReference type="EMBL" id="JAODAN010000003">
    <property type="protein sequence ID" value="KAK1925382.1"/>
    <property type="molecule type" value="Genomic_DNA"/>
</dbReference>
<dbReference type="PRINTS" id="PR00081">
    <property type="entry name" value="GDHRDH"/>
</dbReference>
<dbReference type="InterPro" id="IPR002347">
    <property type="entry name" value="SDR_fam"/>
</dbReference>
<dbReference type="CDD" id="cd05233">
    <property type="entry name" value="SDR_c"/>
    <property type="match status" value="1"/>
</dbReference>
<feature type="region of interest" description="Disordered" evidence="5">
    <location>
        <begin position="296"/>
        <end position="317"/>
    </location>
</feature>
<dbReference type="Gene3D" id="3.40.50.720">
    <property type="entry name" value="NAD(P)-binding Rossmann-like Domain"/>
    <property type="match status" value="1"/>
</dbReference>
<proteinExistence type="inferred from homology"/>
<dbReference type="PROSITE" id="PS00061">
    <property type="entry name" value="ADH_SHORT"/>
    <property type="match status" value="1"/>
</dbReference>
<organism evidence="6 7">
    <name type="scientific">Papiliotrema laurentii</name>
    <name type="common">Cryptococcus laurentii</name>
    <dbReference type="NCBI Taxonomy" id="5418"/>
    <lineage>
        <taxon>Eukaryota</taxon>
        <taxon>Fungi</taxon>
        <taxon>Dikarya</taxon>
        <taxon>Basidiomycota</taxon>
        <taxon>Agaricomycotina</taxon>
        <taxon>Tremellomycetes</taxon>
        <taxon>Tremellales</taxon>
        <taxon>Rhynchogastremaceae</taxon>
        <taxon>Papiliotrema</taxon>
    </lineage>
</organism>
<evidence type="ECO:0000256" key="3">
    <source>
        <dbReference type="ARBA" id="ARBA00023002"/>
    </source>
</evidence>
<evidence type="ECO:0000313" key="7">
    <source>
        <dbReference type="Proteomes" id="UP001182556"/>
    </source>
</evidence>
<dbReference type="GO" id="GO:0050664">
    <property type="term" value="F:oxidoreductase activity, acting on NAD(P)H, oxygen as acceptor"/>
    <property type="evidence" value="ECO:0007669"/>
    <property type="project" value="TreeGrafter"/>
</dbReference>
<protein>
    <submittedName>
        <fullName evidence="6">Uncharacterized protein</fullName>
    </submittedName>
</protein>
<reference evidence="6" key="1">
    <citation type="submission" date="2023-02" db="EMBL/GenBank/DDBJ databases">
        <title>Identification and recombinant expression of a fungal hydrolase from Papiliotrema laurentii that hydrolyzes apple cutin and clears colloidal polyester polyurethane.</title>
        <authorList>
            <consortium name="DOE Joint Genome Institute"/>
            <person name="Roman V.A."/>
            <person name="Bojanowski C."/>
            <person name="Crable B.R."/>
            <person name="Wagner D.N."/>
            <person name="Hung C.S."/>
            <person name="Nadeau L.J."/>
            <person name="Schratz L."/>
            <person name="Haridas S."/>
            <person name="Pangilinan J."/>
            <person name="Lipzen A."/>
            <person name="Na H."/>
            <person name="Yan M."/>
            <person name="Ng V."/>
            <person name="Grigoriev I.V."/>
            <person name="Spatafora J.W."/>
            <person name="Barlow D."/>
            <person name="Biffinger J."/>
            <person name="Kelley-Loughnane N."/>
            <person name="Varaljay V.A."/>
            <person name="Crookes-Goodson W.J."/>
        </authorList>
    </citation>
    <scope>NUCLEOTIDE SEQUENCE</scope>
    <source>
        <strain evidence="6">5307AH</strain>
    </source>
</reference>
<dbReference type="Proteomes" id="UP001182556">
    <property type="component" value="Unassembled WGS sequence"/>
</dbReference>
<accession>A0AAD9FSJ3</accession>
<dbReference type="SUPFAM" id="SSF51735">
    <property type="entry name" value="NAD(P)-binding Rossmann-fold domains"/>
    <property type="match status" value="1"/>
</dbReference>
<dbReference type="AlphaFoldDB" id="A0AAD9FSJ3"/>
<dbReference type="FunFam" id="3.40.50.720:FF:000439">
    <property type="entry name" value="Short chain dehydrogenase/reductase (AFU_orthologue AFUA_2G00830)"/>
    <property type="match status" value="1"/>
</dbReference>
<keyword evidence="7" id="KW-1185">Reference proteome</keyword>
<keyword evidence="3" id="KW-0560">Oxidoreductase</keyword>
<dbReference type="Pfam" id="PF00106">
    <property type="entry name" value="adh_short"/>
    <property type="match status" value="1"/>
</dbReference>
<evidence type="ECO:0000256" key="5">
    <source>
        <dbReference type="SAM" id="MobiDB-lite"/>
    </source>
</evidence>
<evidence type="ECO:0000256" key="4">
    <source>
        <dbReference type="RuleBase" id="RU000363"/>
    </source>
</evidence>
<dbReference type="InterPro" id="IPR036291">
    <property type="entry name" value="NAD(P)-bd_dom_sf"/>
</dbReference>
<dbReference type="PANTHER" id="PTHR43008:SF7">
    <property type="entry name" value="SHORT CHAIN DEHYDROGENASE_REDUCTASE (AFU_ORTHOLOGUE AFUA_2G00830)"/>
    <property type="match status" value="1"/>
</dbReference>
<feature type="compositionally biased region" description="Basic and acidic residues" evidence="5">
    <location>
        <begin position="296"/>
        <end position="307"/>
    </location>
</feature>
<comment type="similarity">
    <text evidence="1 4">Belongs to the short-chain dehydrogenases/reductases (SDR) family.</text>
</comment>